<feature type="compositionally biased region" description="Polar residues" evidence="1">
    <location>
        <begin position="144"/>
        <end position="158"/>
    </location>
</feature>
<proteinExistence type="predicted"/>
<keyword evidence="2" id="KW-0812">Transmembrane</keyword>
<dbReference type="EMBL" id="ACHB01000052">
    <property type="protein sequence ID" value="EEI92153.1"/>
    <property type="molecule type" value="Genomic_DNA"/>
</dbReference>
<dbReference type="Pfam" id="PF22570">
    <property type="entry name" value="LiaF-TM"/>
    <property type="match status" value="1"/>
</dbReference>
<comment type="caution">
    <text evidence="4">The sequence shown here is derived from an EMBL/GenBank/DDBJ whole genome shotgun (WGS) entry which is preliminary data.</text>
</comment>
<dbReference type="HOGENOM" id="CLU_075538_0_0_10"/>
<dbReference type="Proteomes" id="UP000006241">
    <property type="component" value="Unassembled WGS sequence"/>
</dbReference>
<feature type="transmembrane region" description="Helical" evidence="2">
    <location>
        <begin position="57"/>
        <end position="72"/>
    </location>
</feature>
<sequence>MPNDNRNTIGAIIIITGLALLLKNLNIGDLFPDWLFSWPMILVVVGLIIGVNSKFERKASIILLIIGGLFLFREITDLSFGRVILPLGIIILGYYLISKKNTNYIPPVPPVPPGQDDFDWDKRVVNSSEETAADGSSENKAENTDPNFQSSYQSTGKSSYDRFNPQSEDILNVNSAFSSMKKLVLSKKFLGGRVSNLFGSVEINLLQADLQQPVAIEVFQLFGSTQIILPSHWQASSNISSLLGDVDDRRFPSGIGLDPNKKIYITGSTIFGGITLKNA</sequence>
<organism evidence="4 5">
    <name type="scientific">Sphingobacterium spiritivorum ATCC 33300</name>
    <dbReference type="NCBI Taxonomy" id="525372"/>
    <lineage>
        <taxon>Bacteria</taxon>
        <taxon>Pseudomonadati</taxon>
        <taxon>Bacteroidota</taxon>
        <taxon>Sphingobacteriia</taxon>
        <taxon>Sphingobacteriales</taxon>
        <taxon>Sphingobacteriaceae</taxon>
        <taxon>Sphingobacterium</taxon>
    </lineage>
</organism>
<evidence type="ECO:0000259" key="3">
    <source>
        <dbReference type="Pfam" id="PF22570"/>
    </source>
</evidence>
<feature type="transmembrane region" description="Helical" evidence="2">
    <location>
        <begin position="79"/>
        <end position="97"/>
    </location>
</feature>
<accession>C2FYA0</accession>
<feature type="region of interest" description="Disordered" evidence="1">
    <location>
        <begin position="129"/>
        <end position="161"/>
    </location>
</feature>
<protein>
    <recommendedName>
        <fullName evidence="3">LiaF transmembrane domain-containing protein</fullName>
    </recommendedName>
</protein>
<feature type="domain" description="LiaF transmembrane" evidence="3">
    <location>
        <begin position="9"/>
        <end position="103"/>
    </location>
</feature>
<reference evidence="4 5" key="1">
    <citation type="submission" date="2009-01" db="EMBL/GenBank/DDBJ databases">
        <authorList>
            <person name="Qin X."/>
            <person name="Bachman B."/>
            <person name="Battles P."/>
            <person name="Bell A."/>
            <person name="Bess C."/>
            <person name="Bickham C."/>
            <person name="Chaboub L."/>
            <person name="Chen D."/>
            <person name="Coyle M."/>
            <person name="Deiros D.R."/>
            <person name="Dinh H."/>
            <person name="Forbes L."/>
            <person name="Fowler G."/>
            <person name="Francisco L."/>
            <person name="Fu Q."/>
            <person name="Gubbala S."/>
            <person name="Hale W."/>
            <person name="Han Y."/>
            <person name="Hemphill L."/>
            <person name="Highlander S.K."/>
            <person name="Hirani K."/>
            <person name="Hogues M."/>
            <person name="Jackson L."/>
            <person name="Jakkamsetti A."/>
            <person name="Javaid M."/>
            <person name="Jiang H."/>
            <person name="Korchina V."/>
            <person name="Kovar C."/>
            <person name="Lara F."/>
            <person name="Lee S."/>
            <person name="Mata R."/>
            <person name="Mathew T."/>
            <person name="Moen C."/>
            <person name="Morales K."/>
            <person name="Munidasa M."/>
            <person name="Nazareth L."/>
            <person name="Ngo R."/>
            <person name="Nguyen L."/>
            <person name="Okwuonu G."/>
            <person name="Ongeri F."/>
            <person name="Patil S."/>
            <person name="Petrosino J."/>
            <person name="Pham C."/>
            <person name="Pham P."/>
            <person name="Pu L.-L."/>
            <person name="Puazo M."/>
            <person name="Raj R."/>
            <person name="Reid J."/>
            <person name="Rouhana J."/>
            <person name="Saada N."/>
            <person name="Shang Y."/>
            <person name="Simmons D."/>
            <person name="Thornton R."/>
            <person name="Warren J."/>
            <person name="Weissenberger G."/>
            <person name="Zhang J."/>
            <person name="Zhang L."/>
            <person name="Zhou C."/>
            <person name="Zhu D."/>
            <person name="Muzny D."/>
            <person name="Worley K."/>
            <person name="Gibbs R."/>
        </authorList>
    </citation>
    <scope>NUCLEOTIDE SEQUENCE [LARGE SCALE GENOMIC DNA]</scope>
    <source>
        <strain evidence="4 5">ATCC 33300</strain>
    </source>
</reference>
<keyword evidence="2" id="KW-1133">Transmembrane helix</keyword>
<keyword evidence="2" id="KW-0472">Membrane</keyword>
<dbReference type="InterPro" id="IPR054331">
    <property type="entry name" value="LiaF_TM"/>
</dbReference>
<evidence type="ECO:0000256" key="2">
    <source>
        <dbReference type="SAM" id="Phobius"/>
    </source>
</evidence>
<dbReference type="AlphaFoldDB" id="C2FYA0"/>
<evidence type="ECO:0000256" key="1">
    <source>
        <dbReference type="SAM" id="MobiDB-lite"/>
    </source>
</evidence>
<feature type="transmembrane region" description="Helical" evidence="2">
    <location>
        <begin position="34"/>
        <end position="51"/>
    </location>
</feature>
<evidence type="ECO:0000313" key="4">
    <source>
        <dbReference type="EMBL" id="EEI92153.1"/>
    </source>
</evidence>
<name>C2FYA0_SPHSI</name>
<evidence type="ECO:0000313" key="5">
    <source>
        <dbReference type="Proteomes" id="UP000006241"/>
    </source>
</evidence>
<gene>
    <name evidence="4" type="ORF">HMPREF0765_2306</name>
</gene>
<feature type="transmembrane region" description="Helical" evidence="2">
    <location>
        <begin position="6"/>
        <end position="22"/>
    </location>
</feature>